<evidence type="ECO:0000313" key="8">
    <source>
        <dbReference type="Proteomes" id="UP000236654"/>
    </source>
</evidence>
<reference evidence="7 8" key="1">
    <citation type="submission" date="2017-12" db="EMBL/GenBank/DDBJ databases">
        <title>The draft genome sequence of Brumimicrobium saltpan LHR20.</title>
        <authorList>
            <person name="Do Z.-J."/>
            <person name="Luo H.-R."/>
        </authorList>
    </citation>
    <scope>NUCLEOTIDE SEQUENCE [LARGE SCALE GENOMIC DNA]</scope>
    <source>
        <strain evidence="7 8">LHR20</strain>
    </source>
</reference>
<feature type="domain" description="Aminotransferase class I/classII large" evidence="6">
    <location>
        <begin position="28"/>
        <end position="375"/>
    </location>
</feature>
<dbReference type="InterPro" id="IPR004839">
    <property type="entry name" value="Aminotransferase_I/II_large"/>
</dbReference>
<dbReference type="Pfam" id="PF00155">
    <property type="entry name" value="Aminotran_1_2"/>
    <property type="match status" value="1"/>
</dbReference>
<dbReference type="InterPro" id="IPR015422">
    <property type="entry name" value="PyrdxlP-dep_Trfase_small"/>
</dbReference>
<keyword evidence="5" id="KW-0663">Pyridoxal phosphate</keyword>
<dbReference type="FunFam" id="3.40.640.10:FF:000033">
    <property type="entry name" value="Aspartate aminotransferase"/>
    <property type="match status" value="1"/>
</dbReference>
<evidence type="ECO:0000256" key="5">
    <source>
        <dbReference type="ARBA" id="ARBA00022898"/>
    </source>
</evidence>
<organism evidence="7 8">
    <name type="scientific">Brumimicrobium salinarum</name>
    <dbReference type="NCBI Taxonomy" id="2058658"/>
    <lineage>
        <taxon>Bacteria</taxon>
        <taxon>Pseudomonadati</taxon>
        <taxon>Bacteroidota</taxon>
        <taxon>Flavobacteriia</taxon>
        <taxon>Flavobacteriales</taxon>
        <taxon>Crocinitomicaceae</taxon>
        <taxon>Brumimicrobium</taxon>
    </lineage>
</organism>
<sequence length="379" mass="42945">MSEIKSKLPHIGTSVFSVMSKMAAQYNAINLSQGFPNFPVAPELIENYQQVIKGDYNQYMPMPGAPRLLTEIGQKVEKHYGRKVNPETEILVTAGATQAIFTAIQAVIHPGDEAIVLDPSYDCYAPTVELAGGKPIHINMEPDFSVDWNKVEDAISKDTKLLIVNNPHNPGGTVFSEKDIQAIEQIMERHPHLYLLSDEVYEFIHFEEKHISINSRKAIRERAFITSSFGKTFHVTGWKIGYLVAPKALMDEVKKIHQYIVFSVNSTSQQTLANYLPQADLSDLGSFYQKKRDFFRELMKNSRFELLDCQGTYFQVARYSEISDKSDVDFATELTQKHGVAVIPVSGFNKDKHDDHLIRFCFAKDEDTIIKATEKLCKI</sequence>
<dbReference type="PANTHER" id="PTHR43807">
    <property type="entry name" value="FI04487P"/>
    <property type="match status" value="1"/>
</dbReference>
<protein>
    <submittedName>
        <fullName evidence="7">Methionine aminotransferase</fullName>
    </submittedName>
</protein>
<accession>A0A2I0R6A1</accession>
<dbReference type="EMBL" id="PJNI01000001">
    <property type="protein sequence ID" value="PKR82113.1"/>
    <property type="molecule type" value="Genomic_DNA"/>
</dbReference>
<dbReference type="RefSeq" id="WP_101333258.1">
    <property type="nucleotide sequence ID" value="NZ_PJNI01000001.1"/>
</dbReference>
<dbReference type="OrthoDB" id="9802328at2"/>
<evidence type="ECO:0000256" key="2">
    <source>
        <dbReference type="ARBA" id="ARBA00007441"/>
    </source>
</evidence>
<dbReference type="InterPro" id="IPR015424">
    <property type="entry name" value="PyrdxlP-dep_Trfase"/>
</dbReference>
<dbReference type="Proteomes" id="UP000236654">
    <property type="component" value="Unassembled WGS sequence"/>
</dbReference>
<dbReference type="GO" id="GO:0005737">
    <property type="term" value="C:cytoplasm"/>
    <property type="evidence" value="ECO:0007669"/>
    <property type="project" value="TreeGrafter"/>
</dbReference>
<comment type="cofactor">
    <cofactor evidence="1">
        <name>pyridoxal 5'-phosphate</name>
        <dbReference type="ChEBI" id="CHEBI:597326"/>
    </cofactor>
</comment>
<dbReference type="AlphaFoldDB" id="A0A2I0R6A1"/>
<name>A0A2I0R6A1_9FLAO</name>
<dbReference type="InterPro" id="IPR015421">
    <property type="entry name" value="PyrdxlP-dep_Trfase_major"/>
</dbReference>
<evidence type="ECO:0000259" key="6">
    <source>
        <dbReference type="Pfam" id="PF00155"/>
    </source>
</evidence>
<dbReference type="SUPFAM" id="SSF53383">
    <property type="entry name" value="PLP-dependent transferases"/>
    <property type="match status" value="1"/>
</dbReference>
<dbReference type="InterPro" id="IPR051326">
    <property type="entry name" value="Kynurenine-oxoglutarate_AT"/>
</dbReference>
<dbReference type="NCBIfam" id="NF006569">
    <property type="entry name" value="PRK09082.1"/>
    <property type="match status" value="1"/>
</dbReference>
<evidence type="ECO:0000313" key="7">
    <source>
        <dbReference type="EMBL" id="PKR82113.1"/>
    </source>
</evidence>
<comment type="similarity">
    <text evidence="2">Belongs to the class-I pyridoxal-phosphate-dependent aminotransferase family.</text>
</comment>
<dbReference type="Gene3D" id="3.90.1150.10">
    <property type="entry name" value="Aspartate Aminotransferase, domain 1"/>
    <property type="match status" value="1"/>
</dbReference>
<keyword evidence="3 7" id="KW-0032">Aminotransferase</keyword>
<evidence type="ECO:0000256" key="3">
    <source>
        <dbReference type="ARBA" id="ARBA00022576"/>
    </source>
</evidence>
<proteinExistence type="inferred from homology"/>
<dbReference type="GO" id="GO:0030170">
    <property type="term" value="F:pyridoxal phosphate binding"/>
    <property type="evidence" value="ECO:0007669"/>
    <property type="project" value="InterPro"/>
</dbReference>
<dbReference type="CDD" id="cd00609">
    <property type="entry name" value="AAT_like"/>
    <property type="match status" value="1"/>
</dbReference>
<gene>
    <name evidence="7" type="ORF">CW751_01895</name>
</gene>
<comment type="caution">
    <text evidence="7">The sequence shown here is derived from an EMBL/GenBank/DDBJ whole genome shotgun (WGS) entry which is preliminary data.</text>
</comment>
<dbReference type="PANTHER" id="PTHR43807:SF20">
    <property type="entry name" value="FI04487P"/>
    <property type="match status" value="1"/>
</dbReference>
<evidence type="ECO:0000256" key="4">
    <source>
        <dbReference type="ARBA" id="ARBA00022679"/>
    </source>
</evidence>
<evidence type="ECO:0000256" key="1">
    <source>
        <dbReference type="ARBA" id="ARBA00001933"/>
    </source>
</evidence>
<keyword evidence="4 7" id="KW-0808">Transferase</keyword>
<dbReference type="GO" id="GO:0016212">
    <property type="term" value="F:kynurenine-oxoglutarate transaminase activity"/>
    <property type="evidence" value="ECO:0007669"/>
    <property type="project" value="TreeGrafter"/>
</dbReference>
<dbReference type="Gene3D" id="3.40.640.10">
    <property type="entry name" value="Type I PLP-dependent aspartate aminotransferase-like (Major domain)"/>
    <property type="match status" value="1"/>
</dbReference>
<keyword evidence="8" id="KW-1185">Reference proteome</keyword>